<sequence length="52" mass="6440">MEVRENWGTLCEASRPAFSWFGWFYMKTKEEWKRLIDYGRSDECYDYGMEKL</sequence>
<dbReference type="EMBL" id="JBBNAG010000010">
    <property type="protein sequence ID" value="KAK9100816.1"/>
    <property type="molecule type" value="Genomic_DNA"/>
</dbReference>
<keyword evidence="2" id="KW-1185">Reference proteome</keyword>
<organism evidence="1 2">
    <name type="scientific">Stephania cephalantha</name>
    <dbReference type="NCBI Taxonomy" id="152367"/>
    <lineage>
        <taxon>Eukaryota</taxon>
        <taxon>Viridiplantae</taxon>
        <taxon>Streptophyta</taxon>
        <taxon>Embryophyta</taxon>
        <taxon>Tracheophyta</taxon>
        <taxon>Spermatophyta</taxon>
        <taxon>Magnoliopsida</taxon>
        <taxon>Ranunculales</taxon>
        <taxon>Menispermaceae</taxon>
        <taxon>Menispermoideae</taxon>
        <taxon>Cissampelideae</taxon>
        <taxon>Stephania</taxon>
    </lineage>
</organism>
<accession>A0AAP0HY34</accession>
<evidence type="ECO:0000313" key="1">
    <source>
        <dbReference type="EMBL" id="KAK9100816.1"/>
    </source>
</evidence>
<proteinExistence type="predicted"/>
<reference evidence="1 2" key="1">
    <citation type="submission" date="2024-01" db="EMBL/GenBank/DDBJ databases">
        <title>Genome assemblies of Stephania.</title>
        <authorList>
            <person name="Yang L."/>
        </authorList>
    </citation>
    <scope>NUCLEOTIDE SEQUENCE [LARGE SCALE GENOMIC DNA]</scope>
    <source>
        <strain evidence="1">JXDWG</strain>
        <tissue evidence="1">Leaf</tissue>
    </source>
</reference>
<gene>
    <name evidence="1" type="ORF">Scep_024246</name>
</gene>
<comment type="caution">
    <text evidence="1">The sequence shown here is derived from an EMBL/GenBank/DDBJ whole genome shotgun (WGS) entry which is preliminary data.</text>
</comment>
<evidence type="ECO:0000313" key="2">
    <source>
        <dbReference type="Proteomes" id="UP001419268"/>
    </source>
</evidence>
<dbReference type="AlphaFoldDB" id="A0AAP0HY34"/>
<protein>
    <submittedName>
        <fullName evidence="1">Uncharacterized protein</fullName>
    </submittedName>
</protein>
<dbReference type="Proteomes" id="UP001419268">
    <property type="component" value="Unassembled WGS sequence"/>
</dbReference>
<name>A0AAP0HY34_9MAGN</name>